<evidence type="ECO:0000313" key="3">
    <source>
        <dbReference type="Proteomes" id="UP000811246"/>
    </source>
</evidence>
<organism evidence="2 3">
    <name type="scientific">Carya illinoinensis</name>
    <name type="common">Pecan</name>
    <dbReference type="NCBI Taxonomy" id="32201"/>
    <lineage>
        <taxon>Eukaryota</taxon>
        <taxon>Viridiplantae</taxon>
        <taxon>Streptophyta</taxon>
        <taxon>Embryophyta</taxon>
        <taxon>Tracheophyta</taxon>
        <taxon>Spermatophyta</taxon>
        <taxon>Magnoliopsida</taxon>
        <taxon>eudicotyledons</taxon>
        <taxon>Gunneridae</taxon>
        <taxon>Pentapetalae</taxon>
        <taxon>rosids</taxon>
        <taxon>fabids</taxon>
        <taxon>Fagales</taxon>
        <taxon>Juglandaceae</taxon>
        <taxon>Carya</taxon>
    </lineage>
</organism>
<accession>A0A922D485</accession>
<reference evidence="2" key="1">
    <citation type="submission" date="2021-01" db="EMBL/GenBank/DDBJ databases">
        <authorList>
            <person name="Lovell J.T."/>
            <person name="Bentley N."/>
            <person name="Bhattarai G."/>
            <person name="Jenkins J.W."/>
            <person name="Sreedasyam A."/>
            <person name="Alarcon Y."/>
            <person name="Bock C."/>
            <person name="Boston L."/>
            <person name="Carlson J."/>
            <person name="Cervantes K."/>
            <person name="Clermont K."/>
            <person name="Krom N."/>
            <person name="Kubenka K."/>
            <person name="Mamidi S."/>
            <person name="Mattison C."/>
            <person name="Monteros M."/>
            <person name="Pisani C."/>
            <person name="Plott C."/>
            <person name="Rajasekar S."/>
            <person name="Rhein H.S."/>
            <person name="Rohla C."/>
            <person name="Song M."/>
            <person name="Hilaire R.S."/>
            <person name="Shu S."/>
            <person name="Wells L."/>
            <person name="Wang X."/>
            <person name="Webber J."/>
            <person name="Heerema R.J."/>
            <person name="Klein P."/>
            <person name="Conner P."/>
            <person name="Grauke L."/>
            <person name="Grimwood J."/>
            <person name="Schmutz J."/>
            <person name="Randall J.J."/>
        </authorList>
    </citation>
    <scope>NUCLEOTIDE SEQUENCE</scope>
    <source>
        <tissue evidence="2">Leaf</tissue>
    </source>
</reference>
<feature type="region of interest" description="Disordered" evidence="1">
    <location>
        <begin position="1"/>
        <end position="71"/>
    </location>
</feature>
<protein>
    <submittedName>
        <fullName evidence="2">Uncharacterized protein</fullName>
    </submittedName>
</protein>
<comment type="caution">
    <text evidence="2">The sequence shown here is derived from an EMBL/GenBank/DDBJ whole genome shotgun (WGS) entry which is preliminary data.</text>
</comment>
<gene>
    <name evidence="2" type="ORF">I3842_14G083100</name>
</gene>
<proteinExistence type="predicted"/>
<dbReference type="AlphaFoldDB" id="A0A922D485"/>
<name>A0A922D485_CARIL</name>
<evidence type="ECO:0000313" key="2">
    <source>
        <dbReference type="EMBL" id="KAG6678492.1"/>
    </source>
</evidence>
<dbReference type="Proteomes" id="UP000811246">
    <property type="component" value="Chromosome 14"/>
</dbReference>
<evidence type="ECO:0000256" key="1">
    <source>
        <dbReference type="SAM" id="MobiDB-lite"/>
    </source>
</evidence>
<feature type="compositionally biased region" description="Polar residues" evidence="1">
    <location>
        <begin position="19"/>
        <end position="38"/>
    </location>
</feature>
<feature type="compositionally biased region" description="Basic residues" evidence="1">
    <location>
        <begin position="1"/>
        <end position="13"/>
    </location>
</feature>
<sequence length="88" mass="9715">MTITKRGRGRPRGGRSCAQGRSSCETQVRNTVPISTLNPRDEMGGDSTEPPAMTEFPNARDNSPRNRNDIVYSEVLARKHVRGPSKCT</sequence>
<dbReference type="EMBL" id="CM031838">
    <property type="protein sequence ID" value="KAG6678492.1"/>
    <property type="molecule type" value="Genomic_DNA"/>
</dbReference>